<evidence type="ECO:0000313" key="2">
    <source>
        <dbReference type="EMBL" id="SPW33686.1"/>
    </source>
</evidence>
<sequence>MPEYINLNPVIREISDVQNNILLLNGKMDTMGAQVGAVTQDLNTTRQKLQELAEAFEKFSRQAERIAVVQRAETQLGNLKSELDRVYGHYALVRRTSVGVLQAFDVGNVTNDVVAQVSEELMIQSPRYWLAPALVGLAAWSRDDKAICEKSVQEAFTRDAAKTSLFFALILRRVNRHDEAYTWLKHYLMNCDATKLTREFAVILEATARGAFGTQAEQLLTNQLGEWDAELRQNAQLRTAQVTAWVEEIASNREQLVVDDYENLRKLSPDFDRMRSLLESATALGVTAKKYEEIRDRLDAPVGKIEDLLDDLLEKLVTEYDAEELPLRRKAAYAEAVIESNGDLAQAQVKTDKYVRALANTVDAVSLQTQAAITPERLGVSISTQRTAIGNGLDNVRAAIDEYTSRYRRDFLPAATIILDGTHSGYASQFGFVEFRCATNEDEQAVRQRLGEYWETLFTPHINQATFQQSDMIMPIMVGVITSVAFLLGMKLLGLFMVVLVVIAVAFYIHRKKTLAERNVAELHVAKEQAIQISNNVITEARAEFTDLMLEFEDRDAEQAELTRVFATWPSRTTNALHSSTTHNEAR</sequence>
<dbReference type="AlphaFoldDB" id="A0A6H9XP28"/>
<dbReference type="EMBL" id="UARK01000034">
    <property type="protein sequence ID" value="SPW33686.1"/>
    <property type="molecule type" value="Genomic_DNA"/>
</dbReference>
<keyword evidence="1" id="KW-0472">Membrane</keyword>
<dbReference type="Proteomes" id="UP000249886">
    <property type="component" value="Unassembled WGS sequence"/>
</dbReference>
<comment type="caution">
    <text evidence="2">The sequence shown here is derived from an EMBL/GenBank/DDBJ whole genome shotgun (WGS) entry which is preliminary data.</text>
</comment>
<keyword evidence="1" id="KW-0812">Transmembrane</keyword>
<keyword evidence="1" id="KW-1133">Transmembrane helix</keyword>
<evidence type="ECO:0000313" key="3">
    <source>
        <dbReference type="Proteomes" id="UP000249886"/>
    </source>
</evidence>
<evidence type="ECO:0000256" key="1">
    <source>
        <dbReference type="SAM" id="Phobius"/>
    </source>
</evidence>
<protein>
    <submittedName>
        <fullName evidence="2">Uncharacterized protein</fullName>
    </submittedName>
</protein>
<reference evidence="2 3" key="1">
    <citation type="submission" date="2018-06" db="EMBL/GenBank/DDBJ databases">
        <authorList>
            <consortium name="Pathogen Informatics"/>
            <person name="Doyle S."/>
        </authorList>
    </citation>
    <scope>NUCLEOTIDE SEQUENCE [LARGE SCALE GENOMIC DNA]</scope>
    <source>
        <strain evidence="2 3">NCTC10254</strain>
    </source>
</reference>
<proteinExistence type="predicted"/>
<accession>A0A6H9XP28</accession>
<feature type="transmembrane region" description="Helical" evidence="1">
    <location>
        <begin position="476"/>
        <end position="509"/>
    </location>
</feature>
<dbReference type="RefSeq" id="WP_005521373.1">
    <property type="nucleotide sequence ID" value="NZ_CP050134.2"/>
</dbReference>
<gene>
    <name evidence="2" type="ORF">NCTC10254_02469</name>
</gene>
<dbReference type="GeneID" id="84574542"/>
<name>A0A6H9XP28_9CORY</name>
<organism evidence="2 3">
    <name type="scientific">Corynebacterium matruchotii</name>
    <dbReference type="NCBI Taxonomy" id="43768"/>
    <lineage>
        <taxon>Bacteria</taxon>
        <taxon>Bacillati</taxon>
        <taxon>Actinomycetota</taxon>
        <taxon>Actinomycetes</taxon>
        <taxon>Mycobacteriales</taxon>
        <taxon>Corynebacteriaceae</taxon>
        <taxon>Corynebacterium</taxon>
    </lineage>
</organism>